<dbReference type="Gene3D" id="3.20.20.70">
    <property type="entry name" value="Aldolase class I"/>
    <property type="match status" value="1"/>
</dbReference>
<dbReference type="RefSeq" id="WP_082125253.1">
    <property type="nucleotide sequence ID" value="NZ_JACHEK010000009.1"/>
</dbReference>
<dbReference type="GO" id="GO:0004764">
    <property type="term" value="F:shikimate 3-dehydrogenase (NADP+) activity"/>
    <property type="evidence" value="ECO:0007669"/>
    <property type="project" value="UniProtKB-UniRule"/>
</dbReference>
<dbReference type="InterPro" id="IPR018508">
    <property type="entry name" value="3-dehydroquinate_DH_AS"/>
</dbReference>
<evidence type="ECO:0000256" key="4">
    <source>
        <dbReference type="ARBA" id="ARBA00023002"/>
    </source>
</evidence>
<dbReference type="HAMAP" id="MF_00214">
    <property type="entry name" value="AroD"/>
    <property type="match status" value="1"/>
</dbReference>
<evidence type="ECO:0000256" key="2">
    <source>
        <dbReference type="ARBA" id="ARBA00022605"/>
    </source>
</evidence>
<dbReference type="InterPro" id="IPR013785">
    <property type="entry name" value="Aldolase_TIM"/>
</dbReference>
<evidence type="ECO:0000256" key="8">
    <source>
        <dbReference type="HAMAP-Rule" id="MF_00214"/>
    </source>
</evidence>
<dbReference type="OrthoDB" id="9792692at2"/>
<dbReference type="InterPro" id="IPR022893">
    <property type="entry name" value="Shikimate_DH_fam"/>
</dbReference>
<accession>A0A841K6Y4</accession>
<dbReference type="InterPro" id="IPR046346">
    <property type="entry name" value="Aminoacid_DH-like_N_sf"/>
</dbReference>
<dbReference type="EMBL" id="JACHEK010000009">
    <property type="protein sequence ID" value="MBB6146348.1"/>
    <property type="molecule type" value="Genomic_DNA"/>
</dbReference>
<keyword evidence="3 9" id="KW-0521">NADP</keyword>
<evidence type="ECO:0000256" key="5">
    <source>
        <dbReference type="ARBA" id="ARBA00023141"/>
    </source>
</evidence>
<feature type="binding site" evidence="9">
    <location>
        <position position="345"/>
    </location>
    <ligand>
        <name>shikimate</name>
        <dbReference type="ChEBI" id="CHEBI:36208"/>
    </ligand>
</feature>
<feature type="binding site" evidence="9">
    <location>
        <begin position="384"/>
        <end position="388"/>
    </location>
    <ligand>
        <name>NADP(+)</name>
        <dbReference type="ChEBI" id="CHEBI:58349"/>
    </ligand>
</feature>
<dbReference type="Proteomes" id="UP000538666">
    <property type="component" value="Unassembled WGS sequence"/>
</dbReference>
<feature type="binding site" evidence="9">
    <location>
        <position position="320"/>
    </location>
    <ligand>
        <name>shikimate</name>
        <dbReference type="ChEBI" id="CHEBI:36208"/>
    </ligand>
</feature>
<feature type="active site" description="Proton acceptor" evidence="9">
    <location>
        <position position="324"/>
    </location>
</feature>
<dbReference type="GO" id="GO:0009423">
    <property type="term" value="P:chorismate biosynthetic process"/>
    <property type="evidence" value="ECO:0007669"/>
    <property type="project" value="UniProtKB-UniRule"/>
</dbReference>
<dbReference type="AlphaFoldDB" id="A0A841K6Y4"/>
<keyword evidence="14" id="KW-1185">Reference proteome</keyword>
<evidence type="ECO:0000256" key="7">
    <source>
        <dbReference type="ARBA" id="ARBA00049442"/>
    </source>
</evidence>
<feature type="binding site" evidence="9">
    <location>
        <position position="468"/>
    </location>
    <ligand>
        <name>NADP(+)</name>
        <dbReference type="ChEBI" id="CHEBI:58349"/>
    </ligand>
</feature>
<dbReference type="InterPro" id="IPR011342">
    <property type="entry name" value="Shikimate_DH"/>
</dbReference>
<protein>
    <recommendedName>
        <fullName evidence="8 9">Multifunctional fusion protein</fullName>
    </recommendedName>
    <domain>
        <recommendedName>
            <fullName evidence="8">3-dehydroquinate dehydratase</fullName>
            <shortName evidence="8">3-dehydroquinase</shortName>
            <ecNumber evidence="8">4.2.1.10</ecNumber>
        </recommendedName>
        <alternativeName>
            <fullName evidence="8">Type I DHQase</fullName>
        </alternativeName>
        <alternativeName>
            <fullName evidence="8">Type I dehydroquinase</fullName>
            <shortName evidence="8">DHQ1</shortName>
        </alternativeName>
    </domain>
    <domain>
        <recommendedName>
            <fullName evidence="9">Shikimate dehydrogenase (NADP(+))</fullName>
            <shortName evidence="9">SDH</shortName>
            <ecNumber evidence="9">1.1.1.25</ecNumber>
        </recommendedName>
    </domain>
</protein>
<comment type="pathway">
    <text evidence="8">Metabolic intermediate biosynthesis; chorismate biosynthesis; chorismate from D-erythrose 4-phosphate and phosphoenolpyruvate: step 3/7.</text>
</comment>
<feature type="domain" description="SDH C-terminal" evidence="12">
    <location>
        <begin position="491"/>
        <end position="520"/>
    </location>
</feature>
<comment type="catalytic activity">
    <reaction evidence="7 9">
        <text>shikimate + NADP(+) = 3-dehydroshikimate + NADPH + H(+)</text>
        <dbReference type="Rhea" id="RHEA:17737"/>
        <dbReference type="ChEBI" id="CHEBI:15378"/>
        <dbReference type="ChEBI" id="CHEBI:16630"/>
        <dbReference type="ChEBI" id="CHEBI:36208"/>
        <dbReference type="ChEBI" id="CHEBI:57783"/>
        <dbReference type="ChEBI" id="CHEBI:58349"/>
        <dbReference type="EC" id="1.1.1.25"/>
    </reaction>
</comment>
<dbReference type="GO" id="GO:0003855">
    <property type="term" value="F:3-dehydroquinate dehydratase activity"/>
    <property type="evidence" value="ECO:0007669"/>
    <property type="project" value="UniProtKB-UniRule"/>
</dbReference>
<dbReference type="PROSITE" id="PS01028">
    <property type="entry name" value="DEHYDROQUINASE_I"/>
    <property type="match status" value="1"/>
</dbReference>
<comment type="caution">
    <text evidence="8">Lacks conserved residue(s) required for the propagation of feature annotation.</text>
</comment>
<dbReference type="InterPro" id="IPR036291">
    <property type="entry name" value="NAD(P)-bd_dom_sf"/>
</dbReference>
<dbReference type="Pfam" id="PF01488">
    <property type="entry name" value="Shikimate_DH"/>
    <property type="match status" value="1"/>
</dbReference>
<dbReference type="InterPro" id="IPR001381">
    <property type="entry name" value="DHquinase_I"/>
</dbReference>
<feature type="binding site" evidence="8">
    <location>
        <position position="239"/>
    </location>
    <ligand>
        <name>3-dehydroquinate</name>
        <dbReference type="ChEBI" id="CHEBI:32364"/>
    </ligand>
</feature>
<dbReference type="NCBIfam" id="TIGR00507">
    <property type="entry name" value="aroE"/>
    <property type="match status" value="1"/>
</dbReference>
<comment type="similarity">
    <text evidence="8">Belongs to the type-I 3-dehydroquinase family.</text>
</comment>
<feature type="domain" description="Quinate/shikimate 5-dehydrogenase/glutamyl-tRNA reductase" evidence="10">
    <location>
        <begin position="373"/>
        <end position="468"/>
    </location>
</feature>
<name>A0A841K6Y4_9BACT</name>
<evidence type="ECO:0000259" key="11">
    <source>
        <dbReference type="Pfam" id="PF08501"/>
    </source>
</evidence>
<feature type="binding site" evidence="8">
    <location>
        <begin position="61"/>
        <end position="63"/>
    </location>
    <ligand>
        <name>3-dehydroquinate</name>
        <dbReference type="ChEBI" id="CHEBI:32364"/>
    </ligand>
</feature>
<organism evidence="13 14">
    <name type="scientific">Silvibacterium bohemicum</name>
    <dbReference type="NCBI Taxonomy" id="1577686"/>
    <lineage>
        <taxon>Bacteria</taxon>
        <taxon>Pseudomonadati</taxon>
        <taxon>Acidobacteriota</taxon>
        <taxon>Terriglobia</taxon>
        <taxon>Terriglobales</taxon>
        <taxon>Acidobacteriaceae</taxon>
        <taxon>Silvibacterium</taxon>
    </lineage>
</organism>
<evidence type="ECO:0000256" key="3">
    <source>
        <dbReference type="ARBA" id="ARBA00022857"/>
    </source>
</evidence>
<dbReference type="Pfam" id="PF01487">
    <property type="entry name" value="DHquinase_I"/>
    <property type="match status" value="1"/>
</dbReference>
<dbReference type="HAMAP" id="MF_00222">
    <property type="entry name" value="Shikimate_DH_AroE"/>
    <property type="match status" value="1"/>
</dbReference>
<evidence type="ECO:0000313" key="14">
    <source>
        <dbReference type="Proteomes" id="UP000538666"/>
    </source>
</evidence>
<dbReference type="PANTHER" id="PTHR21089:SF1">
    <property type="entry name" value="BIFUNCTIONAL 3-DEHYDROQUINATE DEHYDRATASE_SHIKIMATE DEHYDROGENASE, CHLOROPLASTIC"/>
    <property type="match status" value="1"/>
</dbReference>
<comment type="subunit">
    <text evidence="8">Homodimer.</text>
</comment>
<dbReference type="GO" id="GO:0050661">
    <property type="term" value="F:NADP binding"/>
    <property type="evidence" value="ECO:0007669"/>
    <property type="project" value="InterPro"/>
</dbReference>
<feature type="binding site" evidence="8">
    <location>
        <position position="243"/>
    </location>
    <ligand>
        <name>3-dehydroquinate</name>
        <dbReference type="ChEBI" id="CHEBI:32364"/>
    </ligand>
</feature>
<dbReference type="SUPFAM" id="SSF53223">
    <property type="entry name" value="Aminoacid dehydrogenase-like, N-terminal domain"/>
    <property type="match status" value="1"/>
</dbReference>
<feature type="binding site" evidence="9">
    <location>
        <position position="361"/>
    </location>
    <ligand>
        <name>shikimate</name>
        <dbReference type="ChEBI" id="CHEBI:36208"/>
    </ligand>
</feature>
<keyword evidence="5 8" id="KW-0057">Aromatic amino acid biosynthesis</keyword>
<gene>
    <name evidence="8" type="primary">aroD</name>
    <name evidence="9" type="synonym">aroE</name>
    <name evidence="13" type="ORF">HNQ77_004320</name>
</gene>
<dbReference type="SUPFAM" id="SSF51569">
    <property type="entry name" value="Aldolase"/>
    <property type="match status" value="1"/>
</dbReference>
<dbReference type="InterPro" id="IPR013708">
    <property type="entry name" value="Shikimate_DH-bd_N"/>
</dbReference>
<dbReference type="SUPFAM" id="SSF51735">
    <property type="entry name" value="NAD(P)-binding Rossmann-fold domains"/>
    <property type="match status" value="1"/>
</dbReference>
<dbReference type="Gene3D" id="3.40.50.10860">
    <property type="entry name" value="Leucine Dehydrogenase, chain A, domain 1"/>
    <property type="match status" value="1"/>
</dbReference>
<evidence type="ECO:0000259" key="10">
    <source>
        <dbReference type="Pfam" id="PF01488"/>
    </source>
</evidence>
<evidence type="ECO:0000313" key="13">
    <source>
        <dbReference type="EMBL" id="MBB6146348.1"/>
    </source>
</evidence>
<feature type="binding site" evidence="9">
    <location>
        <position position="491"/>
    </location>
    <ligand>
        <name>NADP(+)</name>
        <dbReference type="ChEBI" id="CHEBI:58349"/>
    </ligand>
</feature>
<dbReference type="UniPathway" id="UPA00053">
    <property type="reaction ID" value="UER00086"/>
</dbReference>
<dbReference type="Pfam" id="PF08501">
    <property type="entry name" value="Shikimate_dh_N"/>
    <property type="match status" value="1"/>
</dbReference>
<dbReference type="CDD" id="cd01065">
    <property type="entry name" value="NAD_bind_Shikimate_DH"/>
    <property type="match status" value="1"/>
</dbReference>
<feature type="binding site" evidence="9">
    <location>
        <begin position="275"/>
        <end position="277"/>
    </location>
    <ligand>
        <name>shikimate</name>
        <dbReference type="ChEBI" id="CHEBI:36208"/>
    </ligand>
</feature>
<keyword evidence="4 9" id="KW-0560">Oxidoreductase</keyword>
<evidence type="ECO:0000256" key="9">
    <source>
        <dbReference type="HAMAP-Rule" id="MF_00222"/>
    </source>
</evidence>
<comment type="catalytic activity">
    <reaction evidence="8">
        <text>3-dehydroquinate = 3-dehydroshikimate + H2O</text>
        <dbReference type="Rhea" id="RHEA:21096"/>
        <dbReference type="ChEBI" id="CHEBI:15377"/>
        <dbReference type="ChEBI" id="CHEBI:16630"/>
        <dbReference type="ChEBI" id="CHEBI:32364"/>
        <dbReference type="EC" id="4.2.1.10"/>
    </reaction>
</comment>
<sequence>MKATKQDVPSVQAPQDRVASVSSPQFIRSRIGKVCVAIAAASPAEMIEKAEETARENTFLEFRLDYLAQPLLALPKIKQFLYERSEVTAIATCRRVSTGGHFKGTIAAELEILEKAAAAGCQLVDIELQTAEAMKKGQLDKLRAAGPALVISYHDFTITKDLDGIFERISPFEPEFIKIVSTAKTLADNVTMMRFLERTRDLASVIGICMGEQGVISRVLGLRAGSVFTFAAANAGEETGPGQITARTLEETFRIDQLDAATKVFGVVGNPVRHSLSPVMMNTAFRRETVNAVFLALQTSKIGDLLTLVREVPINGLAVTMPFKEEILKHLERTDPLSEKVGACNTVVRSQDGKLYGFNTDVAAVVRPLERRLQLKGAKILVMGAGGAARAAVFGLKDKGAEVFILNRTPEAAQKLARQAKAKTFKRDQLAKTNFDVIINATPAGMHGVKTHNILEAKELNARIVFDLVYNPIDTPLVRMAREKSIPVITGVEMFVHQGARQFEIWTGKPAPEEEMLRVVVHALRQRAAEENGAKH</sequence>
<dbReference type="GO" id="GO:0019632">
    <property type="term" value="P:shikimate metabolic process"/>
    <property type="evidence" value="ECO:0007669"/>
    <property type="project" value="InterPro"/>
</dbReference>
<comment type="pathway">
    <text evidence="1 9">Metabolic intermediate biosynthesis; chorismate biosynthesis; chorismate from D-erythrose 4-phosphate and phosphoenolpyruvate: step 4/7.</text>
</comment>
<dbReference type="GO" id="GO:0009073">
    <property type="term" value="P:aromatic amino acid family biosynthetic process"/>
    <property type="evidence" value="ECO:0007669"/>
    <property type="project" value="UniProtKB-KW"/>
</dbReference>
<feature type="domain" description="Shikimate dehydrogenase substrate binding N-terminal" evidence="11">
    <location>
        <begin position="267"/>
        <end position="347"/>
    </location>
</feature>
<dbReference type="EC" id="4.2.1.10" evidence="8"/>
<dbReference type="GO" id="GO:0008652">
    <property type="term" value="P:amino acid biosynthetic process"/>
    <property type="evidence" value="ECO:0007669"/>
    <property type="project" value="UniProtKB-KW"/>
</dbReference>
<proteinExistence type="inferred from homology"/>
<feature type="binding site" evidence="9">
    <location>
        <position position="498"/>
    </location>
    <ligand>
        <name>shikimate</name>
        <dbReference type="ChEBI" id="CHEBI:36208"/>
    </ligand>
</feature>
<dbReference type="EC" id="1.1.1.25" evidence="9"/>
<dbReference type="InterPro" id="IPR041121">
    <property type="entry name" value="SDH_C"/>
</dbReference>
<comment type="function">
    <text evidence="9">Involved in the biosynthesis of the chorismate, which leads to the biosynthesis of aromatic amino acids. Catalyzes the reversible NADPH linked reduction of 3-dehydroshikimate (DHSA) to yield shikimate (SA).</text>
</comment>
<comment type="caution">
    <text evidence="13">The sequence shown here is derived from an EMBL/GenBank/DDBJ whole genome shotgun (WGS) entry which is preliminary data.</text>
</comment>
<dbReference type="Pfam" id="PF18317">
    <property type="entry name" value="SDH_C"/>
    <property type="match status" value="1"/>
</dbReference>
<keyword evidence="6 8" id="KW-0456">Lyase</keyword>
<feature type="binding site" evidence="9">
    <location>
        <position position="470"/>
    </location>
    <ligand>
        <name>shikimate</name>
        <dbReference type="ChEBI" id="CHEBI:36208"/>
    </ligand>
</feature>
<comment type="function">
    <text evidence="8">Involved in the third step of the chorismate pathway, which leads to the biosynthesis of aromatic amino acids. Catalyzes the cis-dehydration of 3-dehydroquinate (DHQ) and introduces the first double bond of the aromatic ring to yield 3-dehydroshikimate.</text>
</comment>
<evidence type="ECO:0000256" key="1">
    <source>
        <dbReference type="ARBA" id="ARBA00004871"/>
    </source>
</evidence>
<feature type="binding site" evidence="8">
    <location>
        <position position="94"/>
    </location>
    <ligand>
        <name>3-dehydroquinate</name>
        <dbReference type="ChEBI" id="CHEBI:32364"/>
    </ligand>
</feature>
<keyword evidence="8" id="KW-0704">Schiff base</keyword>
<evidence type="ECO:0000256" key="6">
    <source>
        <dbReference type="ARBA" id="ARBA00023239"/>
    </source>
</evidence>
<feature type="active site" description="Proton donor/acceptor" evidence="8">
    <location>
        <position position="154"/>
    </location>
</feature>
<dbReference type="PANTHER" id="PTHR21089">
    <property type="entry name" value="SHIKIMATE DEHYDROGENASE"/>
    <property type="match status" value="1"/>
</dbReference>
<comment type="similarity">
    <text evidence="9">Belongs to the shikimate dehydrogenase family.</text>
</comment>
<keyword evidence="2 8" id="KW-0028">Amino-acid biosynthesis</keyword>
<dbReference type="CDD" id="cd00502">
    <property type="entry name" value="DHQase_I"/>
    <property type="match status" value="1"/>
</dbReference>
<dbReference type="InterPro" id="IPR006151">
    <property type="entry name" value="Shikm_DH/Glu-tRNA_Rdtase"/>
</dbReference>
<feature type="active site" description="Schiff-base intermediate with substrate" evidence="8">
    <location>
        <position position="178"/>
    </location>
</feature>
<reference evidence="13 14" key="1">
    <citation type="submission" date="2020-08" db="EMBL/GenBank/DDBJ databases">
        <title>Genomic Encyclopedia of Type Strains, Phase IV (KMG-IV): sequencing the most valuable type-strain genomes for metagenomic binning, comparative biology and taxonomic classification.</title>
        <authorList>
            <person name="Goeker M."/>
        </authorList>
    </citation>
    <scope>NUCLEOTIDE SEQUENCE [LARGE SCALE GENOMIC DNA]</scope>
    <source>
        <strain evidence="13 14">DSM 103733</strain>
    </source>
</reference>
<evidence type="ECO:0000259" key="12">
    <source>
        <dbReference type="Pfam" id="PF18317"/>
    </source>
</evidence>
<dbReference type="Gene3D" id="3.40.50.720">
    <property type="entry name" value="NAD(P)-binding Rossmann-like Domain"/>
    <property type="match status" value="1"/>
</dbReference>
<feature type="binding site" evidence="8">
    <location>
        <position position="218"/>
    </location>
    <ligand>
        <name>3-dehydroquinate</name>
        <dbReference type="ChEBI" id="CHEBI:32364"/>
    </ligand>
</feature>